<proteinExistence type="inferred from homology"/>
<evidence type="ECO:0000313" key="8">
    <source>
        <dbReference type="EMBL" id="KPI41445.1"/>
    </source>
</evidence>
<accession>A0A0N1HVQ4</accession>
<comment type="function">
    <text evidence="1">Component of the biogenesis of lysosome-related organelles complex-1 (BLOC-1), a complex that is involved in endosomal cargo sorting.</text>
</comment>
<evidence type="ECO:0000256" key="6">
    <source>
        <dbReference type="ARBA" id="ARBA00029995"/>
    </source>
</evidence>
<evidence type="ECO:0000256" key="5">
    <source>
        <dbReference type="ARBA" id="ARBA00022490"/>
    </source>
</evidence>
<dbReference type="GO" id="GO:0031083">
    <property type="term" value="C:BLOC-1 complex"/>
    <property type="evidence" value="ECO:0007669"/>
    <property type="project" value="InterPro"/>
</dbReference>
<dbReference type="OrthoDB" id="4161122at2759"/>
<dbReference type="PANTHER" id="PTHR39145:SF1">
    <property type="entry name" value="BIOGENESIS OF LYSOSOME-RELATED ORGANELLES COMPLEX 1 SUBUNIT CNL1"/>
    <property type="match status" value="1"/>
</dbReference>
<feature type="compositionally biased region" description="Polar residues" evidence="7">
    <location>
        <begin position="51"/>
        <end position="68"/>
    </location>
</feature>
<protein>
    <recommendedName>
        <fullName evidence="4">Biogenesis of lysosome-related organelles complex 1 subunit CNL1</fullName>
    </recommendedName>
    <alternativeName>
        <fullName evidence="6">CNO-like protein 1</fullName>
    </alternativeName>
</protein>
<dbReference type="VEuPathDB" id="FungiDB:AB675_9246"/>
<dbReference type="RefSeq" id="XP_018001408.1">
    <property type="nucleotide sequence ID" value="XM_018149761.1"/>
</dbReference>
<feature type="region of interest" description="Disordered" evidence="7">
    <location>
        <begin position="100"/>
        <end position="121"/>
    </location>
</feature>
<evidence type="ECO:0000256" key="4">
    <source>
        <dbReference type="ARBA" id="ARBA00014971"/>
    </source>
</evidence>
<evidence type="ECO:0000256" key="3">
    <source>
        <dbReference type="ARBA" id="ARBA00007289"/>
    </source>
</evidence>
<feature type="region of interest" description="Disordered" evidence="7">
    <location>
        <begin position="34"/>
        <end position="73"/>
    </location>
</feature>
<dbReference type="GO" id="GO:0007032">
    <property type="term" value="P:endosome organization"/>
    <property type="evidence" value="ECO:0007669"/>
    <property type="project" value="TreeGrafter"/>
</dbReference>
<evidence type="ECO:0000256" key="1">
    <source>
        <dbReference type="ARBA" id="ARBA00003807"/>
    </source>
</evidence>
<comment type="subcellular location">
    <subcellularLocation>
        <location evidence="2">Cytoplasm</location>
    </subcellularLocation>
</comment>
<comment type="caution">
    <text evidence="8">The sequence shown here is derived from an EMBL/GenBank/DDBJ whole genome shotgun (WGS) entry which is preliminary data.</text>
</comment>
<name>A0A0N1HVQ4_9EURO</name>
<dbReference type="EMBL" id="LFJN01000009">
    <property type="protein sequence ID" value="KPI41445.1"/>
    <property type="molecule type" value="Genomic_DNA"/>
</dbReference>
<evidence type="ECO:0000313" key="9">
    <source>
        <dbReference type="Proteomes" id="UP000038010"/>
    </source>
</evidence>
<dbReference type="PANTHER" id="PTHR39145">
    <property type="entry name" value="BIOGENESIS OF LYSOSOME-RELATED ORGANELLES COMPLEX 1 SUBUNIT CNL1"/>
    <property type="match status" value="1"/>
</dbReference>
<comment type="similarity">
    <text evidence="3">Belongs to the BLOC1S4 family.</text>
</comment>
<dbReference type="GeneID" id="28741641"/>
<organism evidence="8 9">
    <name type="scientific">Cyphellophora attinorum</name>
    <dbReference type="NCBI Taxonomy" id="1664694"/>
    <lineage>
        <taxon>Eukaryota</taxon>
        <taxon>Fungi</taxon>
        <taxon>Dikarya</taxon>
        <taxon>Ascomycota</taxon>
        <taxon>Pezizomycotina</taxon>
        <taxon>Eurotiomycetes</taxon>
        <taxon>Chaetothyriomycetidae</taxon>
        <taxon>Chaetothyriales</taxon>
        <taxon>Cyphellophoraceae</taxon>
        <taxon>Cyphellophora</taxon>
    </lineage>
</organism>
<sequence>MSNTHSVRGSIPDTELGLTQGELQLLRTQQQAMLVAQARSNSAGRGRGNSRHSVPSSRDASAASSTGPGNRLIMDPRHLQALQTHLDNLMRTIESRIEDLEDATEQSVRSSSNRHESTNARADREIERMNQIMARIDKLEEEFAKWKPPKLDMNATALPNIPQLINTKLRTRVKPRKTEIDTTAIDEVHYHPRHTISPPSCFQTYDFASTLAKERRKPHGTFVASNHEFRPRLYDHHKTLLTRLIEFSGSGKDALQT</sequence>
<dbReference type="GO" id="GO:0005737">
    <property type="term" value="C:cytoplasm"/>
    <property type="evidence" value="ECO:0007669"/>
    <property type="project" value="UniProtKB-SubCell"/>
</dbReference>
<dbReference type="AlphaFoldDB" id="A0A0N1HVQ4"/>
<dbReference type="STRING" id="1664694.A0A0N1HVQ4"/>
<keyword evidence="5" id="KW-0963">Cytoplasm</keyword>
<gene>
    <name evidence="8" type="ORF">AB675_9246</name>
</gene>
<reference evidence="8 9" key="1">
    <citation type="submission" date="2015-06" db="EMBL/GenBank/DDBJ databases">
        <title>Draft genome of the ant-associated black yeast Phialophora attae CBS 131958.</title>
        <authorList>
            <person name="Moreno L.F."/>
            <person name="Stielow B.J."/>
            <person name="de Hoog S."/>
            <person name="Vicente V.A."/>
            <person name="Weiss V.A."/>
            <person name="de Vries M."/>
            <person name="Cruz L.M."/>
            <person name="Souza E.M."/>
        </authorList>
    </citation>
    <scope>NUCLEOTIDE SEQUENCE [LARGE SCALE GENOMIC DNA]</scope>
    <source>
        <strain evidence="8 9">CBS 131958</strain>
    </source>
</reference>
<keyword evidence="9" id="KW-1185">Reference proteome</keyword>
<dbReference type="InterPro" id="IPR034455">
    <property type="entry name" value="CNL1"/>
</dbReference>
<evidence type="ECO:0000256" key="7">
    <source>
        <dbReference type="SAM" id="MobiDB-lite"/>
    </source>
</evidence>
<dbReference type="Proteomes" id="UP000038010">
    <property type="component" value="Unassembled WGS sequence"/>
</dbReference>
<evidence type="ECO:0000256" key="2">
    <source>
        <dbReference type="ARBA" id="ARBA00004496"/>
    </source>
</evidence>